<organism evidence="4 5">
    <name type="scientific">Haloflavibacter putidus</name>
    <dbReference type="NCBI Taxonomy" id="2576776"/>
    <lineage>
        <taxon>Bacteria</taxon>
        <taxon>Pseudomonadati</taxon>
        <taxon>Bacteroidota</taxon>
        <taxon>Flavobacteriia</taxon>
        <taxon>Flavobacteriales</taxon>
        <taxon>Flavobacteriaceae</taxon>
        <taxon>Haloflavibacter</taxon>
    </lineage>
</organism>
<protein>
    <submittedName>
        <fullName evidence="4">M23 family metallopeptidase</fullName>
    </submittedName>
</protein>
<evidence type="ECO:0000313" key="5">
    <source>
        <dbReference type="Proteomes" id="UP000317169"/>
    </source>
</evidence>
<dbReference type="OrthoDB" id="9814377at2"/>
<dbReference type="PANTHER" id="PTHR21666:SF289">
    <property type="entry name" value="L-ALA--D-GLU ENDOPEPTIDASE"/>
    <property type="match status" value="1"/>
</dbReference>
<keyword evidence="1" id="KW-0732">Signal</keyword>
<dbReference type="EMBL" id="VIAR01000001">
    <property type="protein sequence ID" value="TQD40741.1"/>
    <property type="molecule type" value="Genomic_DNA"/>
</dbReference>
<feature type="transmembrane region" description="Helical" evidence="2">
    <location>
        <begin position="41"/>
        <end position="62"/>
    </location>
</feature>
<evidence type="ECO:0000313" key="4">
    <source>
        <dbReference type="EMBL" id="TQD40741.1"/>
    </source>
</evidence>
<keyword evidence="5" id="KW-1185">Reference proteome</keyword>
<dbReference type="Proteomes" id="UP000317169">
    <property type="component" value="Unassembled WGS sequence"/>
</dbReference>
<dbReference type="SUPFAM" id="SSF51261">
    <property type="entry name" value="Duplicated hybrid motif"/>
    <property type="match status" value="1"/>
</dbReference>
<gene>
    <name evidence="4" type="ORF">FKR84_01815</name>
</gene>
<evidence type="ECO:0000256" key="2">
    <source>
        <dbReference type="SAM" id="Phobius"/>
    </source>
</evidence>
<sequence>MQKKKPKKKLTKKLLHKYRLVILNEDTFEERFAFKLTRLNVFVSVGLSVIILIALTILLIAFTPLREYIPGYSSAALRVKATNLVYKTDSLQQVIHKQNQYYNSIRKVLTGEVSPGEIPSEDSIEELRNQSLPKHIDLSASAADSILRHQVEQEDKYNVFEEAVAKTEFKLFAPVKGKISQEYNAAEKHYAVDITTKINTPVKATADGTVIFSEWTTETGYVIILEHSYGLISVYKHNASLTKEQGELVKAGEVIAMVGSTGEFTTGPHLHFELWSDGYPVNPTDFLEFEK</sequence>
<dbReference type="RefSeq" id="WP_141420472.1">
    <property type="nucleotide sequence ID" value="NZ_VIAR01000001.1"/>
</dbReference>
<evidence type="ECO:0000259" key="3">
    <source>
        <dbReference type="Pfam" id="PF01551"/>
    </source>
</evidence>
<dbReference type="Gene3D" id="2.70.70.10">
    <property type="entry name" value="Glucose Permease (Domain IIA)"/>
    <property type="match status" value="1"/>
</dbReference>
<proteinExistence type="predicted"/>
<name>A0A507ZW18_9FLAO</name>
<dbReference type="Pfam" id="PF01551">
    <property type="entry name" value="Peptidase_M23"/>
    <property type="match status" value="1"/>
</dbReference>
<dbReference type="InterPro" id="IPR011055">
    <property type="entry name" value="Dup_hybrid_motif"/>
</dbReference>
<accession>A0A507ZW18</accession>
<dbReference type="InterPro" id="IPR016047">
    <property type="entry name" value="M23ase_b-sheet_dom"/>
</dbReference>
<dbReference type="InterPro" id="IPR050570">
    <property type="entry name" value="Cell_wall_metabolism_enzyme"/>
</dbReference>
<keyword evidence="2" id="KW-0812">Transmembrane</keyword>
<keyword evidence="2" id="KW-0472">Membrane</keyword>
<dbReference type="AlphaFoldDB" id="A0A507ZW18"/>
<evidence type="ECO:0000256" key="1">
    <source>
        <dbReference type="ARBA" id="ARBA00022729"/>
    </source>
</evidence>
<feature type="domain" description="M23ase beta-sheet core" evidence="3">
    <location>
        <begin position="188"/>
        <end position="283"/>
    </location>
</feature>
<keyword evidence="2" id="KW-1133">Transmembrane helix</keyword>
<dbReference type="GO" id="GO:0004222">
    <property type="term" value="F:metalloendopeptidase activity"/>
    <property type="evidence" value="ECO:0007669"/>
    <property type="project" value="TreeGrafter"/>
</dbReference>
<reference evidence="4 5" key="1">
    <citation type="submission" date="2019-06" db="EMBL/GenBank/DDBJ databases">
        <title>Flavibacter putida gen. nov., sp. nov., a novel marine bacterium of the family Flavobacteriaceae isolated from coastal seawater.</title>
        <authorList>
            <person name="Feng X."/>
        </authorList>
    </citation>
    <scope>NUCLEOTIDE SEQUENCE [LARGE SCALE GENOMIC DNA]</scope>
    <source>
        <strain evidence="4 5">PLHSN227</strain>
    </source>
</reference>
<dbReference type="CDD" id="cd12797">
    <property type="entry name" value="M23_peptidase"/>
    <property type="match status" value="1"/>
</dbReference>
<dbReference type="PANTHER" id="PTHR21666">
    <property type="entry name" value="PEPTIDASE-RELATED"/>
    <property type="match status" value="1"/>
</dbReference>
<comment type="caution">
    <text evidence="4">The sequence shown here is derived from an EMBL/GenBank/DDBJ whole genome shotgun (WGS) entry which is preliminary data.</text>
</comment>